<evidence type="ECO:0000256" key="4">
    <source>
        <dbReference type="ARBA" id="ARBA00023239"/>
    </source>
</evidence>
<feature type="modified residue" description="N6-(pyridoxal phosphate)lysine" evidence="5">
    <location>
        <position position="203"/>
    </location>
</feature>
<reference evidence="7" key="1">
    <citation type="submission" date="2020-07" db="EMBL/GenBank/DDBJ databases">
        <title>Huge and variable diversity of episymbiotic CPR bacteria and DPANN archaea in groundwater ecosystems.</title>
        <authorList>
            <person name="He C.Y."/>
            <person name="Keren R."/>
            <person name="Whittaker M."/>
            <person name="Farag I.F."/>
            <person name="Doudna J."/>
            <person name="Cate J.H.D."/>
            <person name="Banfield J.F."/>
        </authorList>
    </citation>
    <scope>NUCLEOTIDE SEQUENCE</scope>
    <source>
        <strain evidence="7">NC_groundwater_672_Ag_B-0.1um_62_36</strain>
    </source>
</reference>
<sequence>MSSKIIDIRSDTVTLPTPAMRQAIYEAELGDDVFGEDPTVNRLEALAAEMLGKEAGLFVASGTMGNLVSIVTHCQRGDEVIVGDQAHCFFYEVGGAAVVGGLSWHCLPNGDGLPDPAAVENAIRPENIHTPRTGLICLENTHNRCGGVALSSKQMQPIVEIARRHRIPLHLDGARIFNAAIATGEPARELAAPFDSVQFCLSKGLSCPVGSLVVGNRDFIERARKLRKMLGGGMRQAGVLAAAGLVALTTMIDRLAEDHVHARLLAEGMAQISGLVVDLSRVQTNIVVFEVLSLPPAEFVANLAKQGVRVIPFGGRRCRAVTHYGIEREDILTALDAMRRAVQQ</sequence>
<dbReference type="GO" id="GO:0006567">
    <property type="term" value="P:L-threonine catabolic process"/>
    <property type="evidence" value="ECO:0007669"/>
    <property type="project" value="TreeGrafter"/>
</dbReference>
<evidence type="ECO:0000256" key="5">
    <source>
        <dbReference type="PIRSR" id="PIRSR017617-1"/>
    </source>
</evidence>
<feature type="domain" description="Aromatic amino acid beta-eliminating lyase/threonine aldolase" evidence="6">
    <location>
        <begin position="7"/>
        <end position="289"/>
    </location>
</feature>
<dbReference type="InterPro" id="IPR015424">
    <property type="entry name" value="PyrdxlP-dep_Trfase"/>
</dbReference>
<evidence type="ECO:0000256" key="3">
    <source>
        <dbReference type="ARBA" id="ARBA00022898"/>
    </source>
</evidence>
<dbReference type="SUPFAM" id="SSF53383">
    <property type="entry name" value="PLP-dependent transferases"/>
    <property type="match status" value="1"/>
</dbReference>
<comment type="cofactor">
    <cofactor evidence="1">
        <name>pyridoxal 5'-phosphate</name>
        <dbReference type="ChEBI" id="CHEBI:597326"/>
    </cofactor>
</comment>
<dbReference type="GO" id="GO:0005829">
    <property type="term" value="C:cytosol"/>
    <property type="evidence" value="ECO:0007669"/>
    <property type="project" value="TreeGrafter"/>
</dbReference>
<dbReference type="Pfam" id="PF01212">
    <property type="entry name" value="Beta_elim_lyase"/>
    <property type="match status" value="1"/>
</dbReference>
<dbReference type="AlphaFoldDB" id="A0A932CQ82"/>
<dbReference type="NCBIfam" id="NF041359">
    <property type="entry name" value="GntG_guanitoxin"/>
    <property type="match status" value="1"/>
</dbReference>
<dbReference type="InterPro" id="IPR015421">
    <property type="entry name" value="PyrdxlP-dep_Trfase_major"/>
</dbReference>
<dbReference type="PANTHER" id="PTHR48097">
    <property type="entry name" value="L-THREONINE ALDOLASE-RELATED"/>
    <property type="match status" value="1"/>
</dbReference>
<dbReference type="Proteomes" id="UP000769766">
    <property type="component" value="Unassembled WGS sequence"/>
</dbReference>
<evidence type="ECO:0000256" key="2">
    <source>
        <dbReference type="ARBA" id="ARBA00006966"/>
    </source>
</evidence>
<keyword evidence="3" id="KW-0663">Pyridoxal phosphate</keyword>
<dbReference type="Gene3D" id="3.90.1150.10">
    <property type="entry name" value="Aspartate Aminotransferase, domain 1"/>
    <property type="match status" value="1"/>
</dbReference>
<dbReference type="FunFam" id="3.40.640.10:FF:000030">
    <property type="entry name" value="Low-specificity L-threonine aldolase"/>
    <property type="match status" value="1"/>
</dbReference>
<evidence type="ECO:0000259" key="6">
    <source>
        <dbReference type="Pfam" id="PF01212"/>
    </source>
</evidence>
<evidence type="ECO:0000256" key="1">
    <source>
        <dbReference type="ARBA" id="ARBA00001933"/>
    </source>
</evidence>
<keyword evidence="4 7" id="KW-0456">Lyase</keyword>
<dbReference type="InterPro" id="IPR023603">
    <property type="entry name" value="Low_specificity_L-TA-like"/>
</dbReference>
<dbReference type="NCBIfam" id="NF007825">
    <property type="entry name" value="PRK10534.1"/>
    <property type="match status" value="1"/>
</dbReference>
<organism evidence="7 8">
    <name type="scientific">Tectimicrobiota bacterium</name>
    <dbReference type="NCBI Taxonomy" id="2528274"/>
    <lineage>
        <taxon>Bacteria</taxon>
        <taxon>Pseudomonadati</taxon>
        <taxon>Nitrospinota/Tectimicrobiota group</taxon>
        <taxon>Candidatus Tectimicrobiota</taxon>
    </lineage>
</organism>
<evidence type="ECO:0000313" key="7">
    <source>
        <dbReference type="EMBL" id="MBI2877478.1"/>
    </source>
</evidence>
<dbReference type="CDD" id="cd06502">
    <property type="entry name" value="TA_like"/>
    <property type="match status" value="1"/>
</dbReference>
<dbReference type="InterPro" id="IPR001597">
    <property type="entry name" value="ArAA_b-elim_lyase/Thr_aldolase"/>
</dbReference>
<protein>
    <submittedName>
        <fullName evidence="7">Low-specificity L-threonine aldolase</fullName>
        <ecNumber evidence="7">4.1.2.48</ecNumber>
    </submittedName>
</protein>
<evidence type="ECO:0000313" key="8">
    <source>
        <dbReference type="Proteomes" id="UP000769766"/>
    </source>
</evidence>
<dbReference type="PIRSF" id="PIRSF017617">
    <property type="entry name" value="Thr_aldolase"/>
    <property type="match status" value="1"/>
</dbReference>
<dbReference type="FunFam" id="3.90.1150.10:FF:000041">
    <property type="entry name" value="Low-specificity L-threonine aldolase"/>
    <property type="match status" value="1"/>
</dbReference>
<comment type="similarity">
    <text evidence="2">Belongs to the threonine aldolase family.</text>
</comment>
<dbReference type="EC" id="4.1.2.48" evidence="7"/>
<dbReference type="GO" id="GO:0006545">
    <property type="term" value="P:glycine biosynthetic process"/>
    <property type="evidence" value="ECO:0007669"/>
    <property type="project" value="TreeGrafter"/>
</dbReference>
<comment type="caution">
    <text evidence="7">The sequence shown here is derived from an EMBL/GenBank/DDBJ whole genome shotgun (WGS) entry which is preliminary data.</text>
</comment>
<name>A0A932CQ82_UNCTE</name>
<dbReference type="Gene3D" id="3.40.640.10">
    <property type="entry name" value="Type I PLP-dependent aspartate aminotransferase-like (Major domain)"/>
    <property type="match status" value="1"/>
</dbReference>
<dbReference type="GO" id="GO:0008732">
    <property type="term" value="F:L-allo-threonine aldolase activity"/>
    <property type="evidence" value="ECO:0007669"/>
    <property type="project" value="TreeGrafter"/>
</dbReference>
<dbReference type="InterPro" id="IPR015422">
    <property type="entry name" value="PyrdxlP-dep_Trfase_small"/>
</dbReference>
<proteinExistence type="inferred from homology"/>
<dbReference type="PANTHER" id="PTHR48097:SF9">
    <property type="entry name" value="L-THREONINE ALDOLASE"/>
    <property type="match status" value="1"/>
</dbReference>
<accession>A0A932CQ82</accession>
<dbReference type="EMBL" id="JACPRF010000348">
    <property type="protein sequence ID" value="MBI2877478.1"/>
    <property type="molecule type" value="Genomic_DNA"/>
</dbReference>
<gene>
    <name evidence="7" type="primary">ltaE</name>
    <name evidence="7" type="ORF">HYY20_11400</name>
</gene>